<keyword evidence="1" id="KW-0472">Membrane</keyword>
<keyword evidence="3" id="KW-1185">Reference proteome</keyword>
<protein>
    <submittedName>
        <fullName evidence="2">Uncharacterized protein</fullName>
    </submittedName>
</protein>
<dbReference type="Proteomes" id="UP000023152">
    <property type="component" value="Unassembled WGS sequence"/>
</dbReference>
<feature type="transmembrane region" description="Helical" evidence="1">
    <location>
        <begin position="155"/>
        <end position="173"/>
    </location>
</feature>
<gene>
    <name evidence="2" type="ORF">RFI_20002</name>
</gene>
<proteinExistence type="predicted"/>
<organism evidence="2 3">
    <name type="scientific">Reticulomyxa filosa</name>
    <dbReference type="NCBI Taxonomy" id="46433"/>
    <lineage>
        <taxon>Eukaryota</taxon>
        <taxon>Sar</taxon>
        <taxon>Rhizaria</taxon>
        <taxon>Retaria</taxon>
        <taxon>Foraminifera</taxon>
        <taxon>Monothalamids</taxon>
        <taxon>Reticulomyxidae</taxon>
        <taxon>Reticulomyxa</taxon>
    </lineage>
</organism>
<comment type="caution">
    <text evidence="2">The sequence shown here is derived from an EMBL/GenBank/DDBJ whole genome shotgun (WGS) entry which is preliminary data.</text>
</comment>
<reference evidence="2 3" key="1">
    <citation type="journal article" date="2013" name="Curr. Biol.">
        <title>The Genome of the Foraminiferan Reticulomyxa filosa.</title>
        <authorList>
            <person name="Glockner G."/>
            <person name="Hulsmann N."/>
            <person name="Schleicher M."/>
            <person name="Noegel A.A."/>
            <person name="Eichinger L."/>
            <person name="Gallinger C."/>
            <person name="Pawlowski J."/>
            <person name="Sierra R."/>
            <person name="Euteneuer U."/>
            <person name="Pillet L."/>
            <person name="Moustafa A."/>
            <person name="Platzer M."/>
            <person name="Groth M."/>
            <person name="Szafranski K."/>
            <person name="Schliwa M."/>
        </authorList>
    </citation>
    <scope>NUCLEOTIDE SEQUENCE [LARGE SCALE GENOMIC DNA]</scope>
</reference>
<keyword evidence="1" id="KW-0812">Transmembrane</keyword>
<dbReference type="EMBL" id="ASPP01016879">
    <property type="protein sequence ID" value="ETO17323.1"/>
    <property type="molecule type" value="Genomic_DNA"/>
</dbReference>
<evidence type="ECO:0000313" key="3">
    <source>
        <dbReference type="Proteomes" id="UP000023152"/>
    </source>
</evidence>
<accession>X6MTN0</accession>
<evidence type="ECO:0000256" key="1">
    <source>
        <dbReference type="SAM" id="Phobius"/>
    </source>
</evidence>
<dbReference type="AlphaFoldDB" id="X6MTN0"/>
<name>X6MTN0_RETFI</name>
<feature type="non-terminal residue" evidence="2">
    <location>
        <position position="1"/>
    </location>
</feature>
<keyword evidence="1" id="KW-1133">Transmembrane helix</keyword>
<sequence>NNQVYKDNIGKKMHVILFGRIAYETGQMNRRGSPFWNDSLYYVLSIDRNCHGDVQSCFNRLSMPHPSAFHPQQLDSLRRQIAMSKSYKRDILVSFCGAVRTPTRRSAKEVCDYAKNDPNVSHEFDGELCSFDDSNEVEDRLKMNPKSFPKESAKLVMLLFFFFFGLFVYLLMLKQNVYVQIYVHVCVYVKRDELKFCLLNNVLTYMLGRYFVSKKVQIRQLEKDFGMA</sequence>
<evidence type="ECO:0000313" key="2">
    <source>
        <dbReference type="EMBL" id="ETO17323.1"/>
    </source>
</evidence>
<dbReference type="OrthoDB" id="1924787at2759"/>